<dbReference type="PhylomeDB" id="Q3IXV8"/>
<dbReference type="PANTHER" id="PTHR10338:SF108">
    <property type="entry name" value="INTER-ALPHA-TRYPSIN INHIBITOR HEAVY CHAIN H4-LIKE PROTEIN"/>
    <property type="match status" value="1"/>
</dbReference>
<dbReference type="SUPFAM" id="SSF53300">
    <property type="entry name" value="vWA-like"/>
    <property type="match status" value="1"/>
</dbReference>
<dbReference type="AlphaFoldDB" id="Q3IXV8"/>
<evidence type="ECO:0000313" key="2">
    <source>
        <dbReference type="EMBL" id="ABA80626.1"/>
    </source>
</evidence>
<accession>Q3IXV8</accession>
<dbReference type="PANTHER" id="PTHR10338">
    <property type="entry name" value="INTER-ALPHA-TRYPSIN INHIBITOR HEAVY CHAIN FAMILY MEMBER"/>
    <property type="match status" value="1"/>
</dbReference>
<protein>
    <recommendedName>
        <fullName evidence="1">VWFA domain-containing protein</fullName>
    </recommendedName>
</protein>
<dbReference type="OrthoDB" id="9806395at2"/>
<organism evidence="2 3">
    <name type="scientific">Cereibacter sphaeroides (strain ATCC 17023 / DSM 158 / JCM 6121 / CCUG 31486 / LMG 2827 / NBRC 12203 / NCIMB 8253 / ATH 2.4.1.)</name>
    <name type="common">Rhodobacter sphaeroides</name>
    <dbReference type="NCBI Taxonomy" id="272943"/>
    <lineage>
        <taxon>Bacteria</taxon>
        <taxon>Pseudomonadati</taxon>
        <taxon>Pseudomonadota</taxon>
        <taxon>Alphaproteobacteria</taxon>
        <taxon>Rhodobacterales</taxon>
        <taxon>Paracoccaceae</taxon>
        <taxon>Cereibacter</taxon>
    </lineage>
</organism>
<dbReference type="Gene3D" id="3.40.50.410">
    <property type="entry name" value="von Willebrand factor, type A domain"/>
    <property type="match status" value="1"/>
</dbReference>
<dbReference type="SMART" id="SM00327">
    <property type="entry name" value="VWA"/>
    <property type="match status" value="1"/>
</dbReference>
<dbReference type="KEGG" id="rsp:RSP_3006"/>
<keyword evidence="3" id="KW-1185">Reference proteome</keyword>
<dbReference type="Pfam" id="PF00092">
    <property type="entry name" value="VWA"/>
    <property type="match status" value="1"/>
</dbReference>
<dbReference type="EnsemblBacteria" id="ABA80626">
    <property type="protein sequence ID" value="ABA80626"/>
    <property type="gene ID" value="RSP_3006"/>
</dbReference>
<dbReference type="InterPro" id="IPR002035">
    <property type="entry name" value="VWF_A"/>
</dbReference>
<dbReference type="GeneID" id="3721593"/>
<dbReference type="InterPro" id="IPR036465">
    <property type="entry name" value="vWFA_dom_sf"/>
</dbReference>
<evidence type="ECO:0000313" key="3">
    <source>
        <dbReference type="Proteomes" id="UP000002703"/>
    </source>
</evidence>
<dbReference type="PIRSF" id="PIRSF020634">
    <property type="entry name" value="TerY_vWA"/>
    <property type="match status" value="1"/>
</dbReference>
<dbReference type="EMBL" id="CP000144">
    <property type="protein sequence ID" value="ABA80626.1"/>
    <property type="molecule type" value="Genomic_DNA"/>
</dbReference>
<gene>
    <name evidence="2" type="ORF">RSP_3006</name>
</gene>
<evidence type="ECO:0000259" key="1">
    <source>
        <dbReference type="PROSITE" id="PS50234"/>
    </source>
</evidence>
<name>Q3IXV8_CERS4</name>
<dbReference type="PROSITE" id="PS50234">
    <property type="entry name" value="VWFA"/>
    <property type="match status" value="1"/>
</dbReference>
<dbReference type="Proteomes" id="UP000002703">
    <property type="component" value="Chromosome 2"/>
</dbReference>
<sequence>MNDDLILRQEALVENPTARLPVCLVLDTSASMTGAPITELQEGVSTFFAQLLADDVAEYSAEVAVVTFGGNVDMAVDFAAVTRQTVPSLTAGGMTPMGEAVETALELLHTRKEEYKRAGVDYYQPWLVIMTDGAPTDNISKASRLVDDLVREKKLAVFAIGIGKDADMNELAKLSGGRPPLKLKGLEFGQFFLWLSASVGRVSQSVPGNKVDLDPVAAWASV</sequence>
<dbReference type="InterPro" id="IPR011392">
    <property type="entry name" value="Tellurite-R_TerY"/>
</dbReference>
<feature type="domain" description="VWFA" evidence="1">
    <location>
        <begin position="21"/>
        <end position="176"/>
    </location>
</feature>
<reference evidence="3" key="1">
    <citation type="submission" date="2005-09" db="EMBL/GenBank/DDBJ databases">
        <title>Complete sequence of chromosome 2 of Rhodobacter sphaeroides 2.4.1.</title>
        <authorList>
            <person name="Copeland A."/>
            <person name="Lucas S."/>
            <person name="Lapidus A."/>
            <person name="Barry K."/>
            <person name="Detter J.C."/>
            <person name="Glavina T."/>
            <person name="Hammon N."/>
            <person name="Israni S."/>
            <person name="Pitluck S."/>
            <person name="Richardson P."/>
            <person name="Mackenzie C."/>
            <person name="Choudhary M."/>
            <person name="Larimer F."/>
            <person name="Hauser L.J."/>
            <person name="Land M."/>
            <person name="Donohue T.J."/>
            <person name="Kaplan S."/>
        </authorList>
    </citation>
    <scope>NUCLEOTIDE SEQUENCE [LARGE SCALE GENOMIC DNA]</scope>
    <source>
        <strain evidence="3">ATCC 17023 / DSM 158 / JCM 6121 / CCUG 31486 / LMG 2827 / NBRC 12203 / NCIMB 8253 / ATH 2.4.1.</strain>
    </source>
</reference>
<dbReference type="eggNOG" id="COG4245">
    <property type="taxonomic scope" value="Bacteria"/>
</dbReference>
<dbReference type="InterPro" id="IPR050934">
    <property type="entry name" value="ITIH"/>
</dbReference>
<dbReference type="RefSeq" id="WP_011338966.1">
    <property type="nucleotide sequence ID" value="NC_007494.2"/>
</dbReference>
<proteinExistence type="predicted"/>